<dbReference type="PANTHER" id="PTHR46825">
    <property type="entry name" value="D-ALANYL-D-ALANINE-CARBOXYPEPTIDASE/ENDOPEPTIDASE AMPH"/>
    <property type="match status" value="1"/>
</dbReference>
<sequence length="489" mass="52966">MVLRLTATRRALLAGATATGMLSAPFVARAADAADDDDADRLFADLDTRIITGMQEFAIPGAAVGVFYRGRQYLRGYGVTSADGGTPVDPDTRFRIASTSKTFTGASVMRLVEAGRVSLERRVDHYIDGFVAPPGAQSVTVRMVLNHSAGWLGYDYHDTGSDDGALARYVDDVRKLPQLTPVGTIYAYNNAALSVSGRIVESVTGATYESAVGQFLLQPLGLSRSLFSETLPAGGNIALPHDYVDGKSVPAPDNFYLPRSNNPFGGIISTARDQLAYMRFLLRHGRADDGRRVLSPATLHTMWSNPGPGGTLFVELIGWGVSWMLRPTAEGITVVQHGGDLPGYHSGFMMVPERRFGITLLTNSDSGPDLLARLFIDDWALRRFARVRNLPAVPQTLGAGELAPYEGAYTAEQIGFTGPPATLKLQMRAKDGALTMDRVGSGAPLIMLKFYKRDYVVDEDNGLRANFLRDPDGSVAWFRLGGRLFRHVG</sequence>
<dbReference type="AlphaFoldDB" id="A0A0D6P509"/>
<dbReference type="PANTHER" id="PTHR46825:SF9">
    <property type="entry name" value="BETA-LACTAMASE-RELATED DOMAIN-CONTAINING PROTEIN"/>
    <property type="match status" value="1"/>
</dbReference>
<gene>
    <name evidence="3" type="ORF">Asru_0081_14</name>
</gene>
<dbReference type="InterPro" id="IPR050491">
    <property type="entry name" value="AmpC-like"/>
</dbReference>
<accession>A0A0D6P509</accession>
<evidence type="ECO:0000259" key="2">
    <source>
        <dbReference type="Pfam" id="PF00144"/>
    </source>
</evidence>
<dbReference type="OrthoDB" id="7791015at2"/>
<dbReference type="RefSeq" id="WP_148360278.1">
    <property type="nucleotide sequence ID" value="NZ_BANB01000081.1"/>
</dbReference>
<evidence type="ECO:0000313" key="4">
    <source>
        <dbReference type="Proteomes" id="UP000032680"/>
    </source>
</evidence>
<dbReference type="InterPro" id="IPR012338">
    <property type="entry name" value="Beta-lactam/transpept-like"/>
</dbReference>
<dbReference type="Pfam" id="PF00144">
    <property type="entry name" value="Beta-lactamase"/>
    <property type="match status" value="1"/>
</dbReference>
<dbReference type="EMBL" id="BANB01000081">
    <property type="protein sequence ID" value="GAN76278.1"/>
    <property type="molecule type" value="Genomic_DNA"/>
</dbReference>
<protein>
    <submittedName>
        <fullName evidence="3">Penicillin-binding protein</fullName>
    </submittedName>
</protein>
<evidence type="ECO:0000313" key="3">
    <source>
        <dbReference type="EMBL" id="GAN76278.1"/>
    </source>
</evidence>
<proteinExistence type="predicted"/>
<reference evidence="3 4" key="1">
    <citation type="submission" date="2012-11" db="EMBL/GenBank/DDBJ databases">
        <title>Whole genome sequence of Acidisphaera rubrifaciens HS-AP3.</title>
        <authorList>
            <person name="Azuma Y."/>
            <person name="Higashiura N."/>
            <person name="Hirakawa H."/>
            <person name="Matsushita K."/>
        </authorList>
    </citation>
    <scope>NUCLEOTIDE SEQUENCE [LARGE SCALE GENOMIC DNA]</scope>
    <source>
        <strain evidence="3 4">HS-AP3</strain>
    </source>
</reference>
<keyword evidence="4" id="KW-1185">Reference proteome</keyword>
<name>A0A0D6P509_9PROT</name>
<feature type="domain" description="Beta-lactamase-related" evidence="2">
    <location>
        <begin position="47"/>
        <end position="368"/>
    </location>
</feature>
<evidence type="ECO:0000256" key="1">
    <source>
        <dbReference type="SAM" id="SignalP"/>
    </source>
</evidence>
<feature type="chain" id="PRO_5002309529" evidence="1">
    <location>
        <begin position="31"/>
        <end position="489"/>
    </location>
</feature>
<dbReference type="Proteomes" id="UP000032680">
    <property type="component" value="Unassembled WGS sequence"/>
</dbReference>
<feature type="signal peptide" evidence="1">
    <location>
        <begin position="1"/>
        <end position="30"/>
    </location>
</feature>
<dbReference type="SUPFAM" id="SSF56601">
    <property type="entry name" value="beta-lactamase/transpeptidase-like"/>
    <property type="match status" value="1"/>
</dbReference>
<organism evidence="3 4">
    <name type="scientific">Acidisphaera rubrifaciens HS-AP3</name>
    <dbReference type="NCBI Taxonomy" id="1231350"/>
    <lineage>
        <taxon>Bacteria</taxon>
        <taxon>Pseudomonadati</taxon>
        <taxon>Pseudomonadota</taxon>
        <taxon>Alphaproteobacteria</taxon>
        <taxon>Acetobacterales</taxon>
        <taxon>Acetobacteraceae</taxon>
        <taxon>Acidisphaera</taxon>
    </lineage>
</organism>
<dbReference type="Gene3D" id="3.40.710.10">
    <property type="entry name" value="DD-peptidase/beta-lactamase superfamily"/>
    <property type="match status" value="1"/>
</dbReference>
<dbReference type="InterPro" id="IPR001466">
    <property type="entry name" value="Beta-lactam-related"/>
</dbReference>
<keyword evidence="1" id="KW-0732">Signal</keyword>
<comment type="caution">
    <text evidence="3">The sequence shown here is derived from an EMBL/GenBank/DDBJ whole genome shotgun (WGS) entry which is preliminary data.</text>
</comment>